<dbReference type="GeneID" id="49392469"/>
<proteinExistence type="predicted"/>
<reference evidence="1" key="1">
    <citation type="submission" date="2022-11" db="EMBL/GenBank/DDBJ databases">
        <authorList>
            <person name="Wang Z."/>
        </authorList>
    </citation>
    <scope>NUCLEOTIDE SEQUENCE</scope>
    <source>
        <strain evidence="1">P2000</strain>
    </source>
</reference>
<name>A0AAX6LGN7_LACPE</name>
<dbReference type="SUPFAM" id="SSF69572">
    <property type="entry name" value="Activating enzymes of the ubiquitin-like proteins"/>
    <property type="match status" value="1"/>
</dbReference>
<sequence length="82" mass="8999">MLKIELFLSKMKHQNLTGDNTAIVPLVSTITGHLCVEILKYVTQIGKLTSAGKLISIDFDTMQSSVSEEWLPGPERHICGGD</sequence>
<evidence type="ECO:0000313" key="1">
    <source>
        <dbReference type="EMBL" id="MDF2313690.1"/>
    </source>
</evidence>
<dbReference type="RefSeq" id="WP_050338015.1">
    <property type="nucleotide sequence ID" value="NZ_BJZC01000001.1"/>
</dbReference>
<comment type="caution">
    <text evidence="1">The sequence shown here is derived from an EMBL/GenBank/DDBJ whole genome shotgun (WGS) entry which is preliminary data.</text>
</comment>
<organism evidence="1 2">
    <name type="scientific">Lactiplantibacillus pentosus</name>
    <name type="common">Lactobacillus pentosus</name>
    <dbReference type="NCBI Taxonomy" id="1589"/>
    <lineage>
        <taxon>Bacteria</taxon>
        <taxon>Bacillati</taxon>
        <taxon>Bacillota</taxon>
        <taxon>Bacilli</taxon>
        <taxon>Lactobacillales</taxon>
        <taxon>Lactobacillaceae</taxon>
        <taxon>Lactiplantibacillus</taxon>
    </lineage>
</organism>
<dbReference type="InterPro" id="IPR035985">
    <property type="entry name" value="Ubiquitin-activating_enz"/>
</dbReference>
<protein>
    <submittedName>
        <fullName evidence="1">Uncharacterized protein</fullName>
    </submittedName>
</protein>
<accession>A0AAX6LGN7</accession>
<evidence type="ECO:0000313" key="2">
    <source>
        <dbReference type="Proteomes" id="UP001151834"/>
    </source>
</evidence>
<dbReference type="AlphaFoldDB" id="A0AAX6LGN7"/>
<dbReference type="GO" id="GO:0008641">
    <property type="term" value="F:ubiquitin-like modifier activating enzyme activity"/>
    <property type="evidence" value="ECO:0007669"/>
    <property type="project" value="InterPro"/>
</dbReference>
<reference evidence="1" key="2">
    <citation type="journal article" date="2023" name="Front Nutr">
        <title>Lactiplantibacillus pentosus P2020 protects the hyperuricemia and renal inflammation in mice.</title>
        <authorList>
            <person name="Wang Z."/>
            <person name="Song L."/>
            <person name="Li X."/>
            <person name="Xiao Y."/>
            <person name="Huang Y."/>
            <person name="Zhang Y."/>
            <person name="Li J."/>
            <person name="Li M."/>
            <person name="Ren Z."/>
        </authorList>
    </citation>
    <scope>NUCLEOTIDE SEQUENCE</scope>
    <source>
        <strain evidence="1">P2000</strain>
    </source>
</reference>
<dbReference type="EMBL" id="JAPEQV010000016">
    <property type="protein sequence ID" value="MDF2313690.1"/>
    <property type="molecule type" value="Genomic_DNA"/>
</dbReference>
<dbReference type="Proteomes" id="UP001151834">
    <property type="component" value="Unassembled WGS sequence"/>
</dbReference>
<gene>
    <name evidence="1" type="ORF">OOJ94_12735</name>
</gene>